<proteinExistence type="predicted"/>
<dbReference type="InterPro" id="IPR016193">
    <property type="entry name" value="Cytidine_deaminase-like"/>
</dbReference>
<dbReference type="GO" id="GO:0052717">
    <property type="term" value="F:tRNA-specific adenosine-34 deaminase activity"/>
    <property type="evidence" value="ECO:0007669"/>
    <property type="project" value="TreeGrafter"/>
</dbReference>
<gene>
    <name evidence="2" type="ORF">EI42_03274</name>
</gene>
<dbReference type="CDD" id="cd01285">
    <property type="entry name" value="nucleoside_deaminase"/>
    <property type="match status" value="1"/>
</dbReference>
<dbReference type="Pfam" id="PF00383">
    <property type="entry name" value="dCMP_cyt_deam_1"/>
    <property type="match status" value="1"/>
</dbReference>
<keyword evidence="3" id="KW-1185">Reference proteome</keyword>
<evidence type="ECO:0000313" key="2">
    <source>
        <dbReference type="EMBL" id="PZW27896.1"/>
    </source>
</evidence>
<dbReference type="Gene3D" id="3.40.140.10">
    <property type="entry name" value="Cytidine Deaminase, domain 2"/>
    <property type="match status" value="1"/>
</dbReference>
<feature type="domain" description="CMP/dCMP-type deaminase" evidence="1">
    <location>
        <begin position="1"/>
        <end position="114"/>
    </location>
</feature>
<dbReference type="Proteomes" id="UP000248806">
    <property type="component" value="Unassembled WGS sequence"/>
</dbReference>
<evidence type="ECO:0000313" key="3">
    <source>
        <dbReference type="Proteomes" id="UP000248806"/>
    </source>
</evidence>
<sequence length="162" mass="18578">MNDRFYLELAMQEAERAALEGTFPVGAVIVGPDGQILSKGRNRVYTDGDYTAHAEVVAIREAGSLLMQPENRHRSTLYTTMEPCLMCTVAFLFAYITRVVWVLNDDLWGGLRCELHHPPGMTTLKQVERMQAPEPDLLQRMEELIELWTQNEPNSRARWKEL</sequence>
<name>A0A326U8E8_THEHA</name>
<dbReference type="RefSeq" id="WP_111323652.1">
    <property type="nucleotide sequence ID" value="NZ_BIFX01000003.1"/>
</dbReference>
<comment type="caution">
    <text evidence="2">The sequence shown here is derived from an EMBL/GenBank/DDBJ whole genome shotgun (WGS) entry which is preliminary data.</text>
</comment>
<dbReference type="AlphaFoldDB" id="A0A326U8E8"/>
<dbReference type="GO" id="GO:0002100">
    <property type="term" value="P:tRNA wobble adenosine to inosine editing"/>
    <property type="evidence" value="ECO:0007669"/>
    <property type="project" value="TreeGrafter"/>
</dbReference>
<organism evidence="2 3">
    <name type="scientific">Thermosporothrix hazakensis</name>
    <dbReference type="NCBI Taxonomy" id="644383"/>
    <lineage>
        <taxon>Bacteria</taxon>
        <taxon>Bacillati</taxon>
        <taxon>Chloroflexota</taxon>
        <taxon>Ktedonobacteria</taxon>
        <taxon>Ktedonobacterales</taxon>
        <taxon>Thermosporotrichaceae</taxon>
        <taxon>Thermosporothrix</taxon>
    </lineage>
</organism>
<dbReference type="EMBL" id="QKUF01000011">
    <property type="protein sequence ID" value="PZW27896.1"/>
    <property type="molecule type" value="Genomic_DNA"/>
</dbReference>
<evidence type="ECO:0000259" key="1">
    <source>
        <dbReference type="PROSITE" id="PS51747"/>
    </source>
</evidence>
<dbReference type="PANTHER" id="PTHR11079:SF202">
    <property type="entry name" value="TRNA-SPECIFIC ADENOSINE DEAMINASE"/>
    <property type="match status" value="1"/>
</dbReference>
<dbReference type="InterPro" id="IPR002125">
    <property type="entry name" value="CMP_dCMP_dom"/>
</dbReference>
<protein>
    <submittedName>
        <fullName evidence="2">tRNA(Adenine34) deaminase</fullName>
    </submittedName>
</protein>
<accession>A0A326U8E8</accession>
<dbReference type="OrthoDB" id="9802676at2"/>
<dbReference type="PROSITE" id="PS51747">
    <property type="entry name" value="CYT_DCMP_DEAMINASES_2"/>
    <property type="match status" value="1"/>
</dbReference>
<reference evidence="2 3" key="1">
    <citation type="submission" date="2018-06" db="EMBL/GenBank/DDBJ databases">
        <title>Genomic Encyclopedia of Archaeal and Bacterial Type Strains, Phase II (KMG-II): from individual species to whole genera.</title>
        <authorList>
            <person name="Goeker M."/>
        </authorList>
    </citation>
    <scope>NUCLEOTIDE SEQUENCE [LARGE SCALE GENOMIC DNA]</scope>
    <source>
        <strain evidence="2 3">ATCC BAA-1881</strain>
    </source>
</reference>
<dbReference type="PANTHER" id="PTHR11079">
    <property type="entry name" value="CYTOSINE DEAMINASE FAMILY MEMBER"/>
    <property type="match status" value="1"/>
</dbReference>
<dbReference type="SUPFAM" id="SSF53927">
    <property type="entry name" value="Cytidine deaminase-like"/>
    <property type="match status" value="1"/>
</dbReference>